<reference evidence="3 4" key="1">
    <citation type="submission" date="2024-06" db="EMBL/GenBank/DDBJ databases">
        <title>Sorghum-associated microbial communities from plants grown in Nebraska, USA.</title>
        <authorList>
            <person name="Schachtman D."/>
        </authorList>
    </citation>
    <scope>NUCLEOTIDE SEQUENCE [LARGE SCALE GENOMIC DNA]</scope>
    <source>
        <strain evidence="3 4">3207</strain>
    </source>
</reference>
<evidence type="ECO:0000256" key="2">
    <source>
        <dbReference type="ARBA" id="ARBA00022526"/>
    </source>
</evidence>
<protein>
    <submittedName>
        <fullName evidence="3">6-phosphogluconolactonase</fullName>
        <ecNumber evidence="3">3.1.1.31</ecNumber>
    </submittedName>
</protein>
<dbReference type="RefSeq" id="WP_354554341.1">
    <property type="nucleotide sequence ID" value="NZ_JBEPSM010000005.1"/>
</dbReference>
<dbReference type="EC" id="3.1.1.31" evidence="3"/>
<dbReference type="SUPFAM" id="SSF51004">
    <property type="entry name" value="C-terminal (heme d1) domain of cytochrome cd1-nitrite reductase"/>
    <property type="match status" value="1"/>
</dbReference>
<dbReference type="Pfam" id="PF10282">
    <property type="entry name" value="Lactonase"/>
    <property type="match status" value="1"/>
</dbReference>
<keyword evidence="2" id="KW-0313">Glucose metabolism</keyword>
<proteinExistence type="inferred from homology"/>
<dbReference type="InterPro" id="IPR011048">
    <property type="entry name" value="Haem_d1_sf"/>
</dbReference>
<comment type="caution">
    <text evidence="3">The sequence shown here is derived from an EMBL/GenBank/DDBJ whole genome shotgun (WGS) entry which is preliminary data.</text>
</comment>
<dbReference type="Gene3D" id="2.130.10.10">
    <property type="entry name" value="YVTN repeat-like/Quinoprotein amine dehydrogenase"/>
    <property type="match status" value="1"/>
</dbReference>
<keyword evidence="2" id="KW-0119">Carbohydrate metabolism</keyword>
<keyword evidence="3" id="KW-0378">Hydrolase</keyword>
<evidence type="ECO:0000313" key="3">
    <source>
        <dbReference type="EMBL" id="MET4636633.1"/>
    </source>
</evidence>
<evidence type="ECO:0000256" key="1">
    <source>
        <dbReference type="ARBA" id="ARBA00005564"/>
    </source>
</evidence>
<dbReference type="Proteomes" id="UP001549321">
    <property type="component" value="Unassembled WGS sequence"/>
</dbReference>
<dbReference type="InterPro" id="IPR015943">
    <property type="entry name" value="WD40/YVTN_repeat-like_dom_sf"/>
</dbReference>
<sequence length="371" mass="38791">MAQEKTFLYIGGCNRPTPYFASANAPGISIFGFDPARATATPLGAQGGIENPTFLTAAPDGGTLYATSEVAEWNEGLISAYAIAPATGALSYINRQSTLGSITAYATLDRAARFVLIANYMGTPESERPNQSVAVFPRRADGGLDPVAASAAHAGRGPDAGRQDRSHAHCVLASPDNRYLVVSDLGIDRLVSYRFDAATGAIEKANETALPPGSGPRHFAFHPTKPFAYGINELGSTVASFSFDAENGTFLLLDIATTVPDAALATNHCSEIKLGPDGRFLYAANRGDDSLSIFTIGEDGTAMDRRTVPGGGKTPRHFAFSPDGRTLALANQDSDIVTLFGVNPDDGSLTHLGRDISVGTPTAICFVTVAG</sequence>
<gene>
    <name evidence="3" type="ORF">ABIE08_004596</name>
</gene>
<evidence type="ECO:0000313" key="4">
    <source>
        <dbReference type="Proteomes" id="UP001549321"/>
    </source>
</evidence>
<keyword evidence="4" id="KW-1185">Reference proteome</keyword>
<dbReference type="GO" id="GO:0017057">
    <property type="term" value="F:6-phosphogluconolactonase activity"/>
    <property type="evidence" value="ECO:0007669"/>
    <property type="project" value="UniProtKB-EC"/>
</dbReference>
<accession>A0ABV2R5T8</accession>
<dbReference type="PANTHER" id="PTHR30344:SF1">
    <property type="entry name" value="6-PHOSPHOGLUCONOLACTONASE"/>
    <property type="match status" value="1"/>
</dbReference>
<dbReference type="InterPro" id="IPR019405">
    <property type="entry name" value="Lactonase_7-beta_prop"/>
</dbReference>
<comment type="similarity">
    <text evidence="1">Belongs to the cycloisomerase 2 family.</text>
</comment>
<name>A0ABV2R5T8_9HYPH</name>
<dbReference type="PANTHER" id="PTHR30344">
    <property type="entry name" value="6-PHOSPHOGLUCONOLACTONASE-RELATED"/>
    <property type="match status" value="1"/>
</dbReference>
<organism evidence="3 4">
    <name type="scientific">Kaistia defluvii</name>
    <dbReference type="NCBI Taxonomy" id="410841"/>
    <lineage>
        <taxon>Bacteria</taxon>
        <taxon>Pseudomonadati</taxon>
        <taxon>Pseudomonadota</taxon>
        <taxon>Alphaproteobacteria</taxon>
        <taxon>Hyphomicrobiales</taxon>
        <taxon>Kaistiaceae</taxon>
        <taxon>Kaistia</taxon>
    </lineage>
</organism>
<dbReference type="InterPro" id="IPR050282">
    <property type="entry name" value="Cycloisomerase_2"/>
</dbReference>
<dbReference type="EMBL" id="JBEPSM010000005">
    <property type="protein sequence ID" value="MET4636633.1"/>
    <property type="molecule type" value="Genomic_DNA"/>
</dbReference>